<dbReference type="GO" id="GO:0032993">
    <property type="term" value="C:protein-DNA complex"/>
    <property type="evidence" value="ECO:0007669"/>
    <property type="project" value="TreeGrafter"/>
</dbReference>
<dbReference type="GO" id="GO:0003700">
    <property type="term" value="F:DNA-binding transcription factor activity"/>
    <property type="evidence" value="ECO:0007669"/>
    <property type="project" value="InterPro"/>
</dbReference>
<gene>
    <name evidence="6" type="ORF">Ssi02_48660</name>
</gene>
<dbReference type="EMBL" id="BOOW01000030">
    <property type="protein sequence ID" value="GII94635.1"/>
    <property type="molecule type" value="Genomic_DNA"/>
</dbReference>
<evidence type="ECO:0000256" key="1">
    <source>
        <dbReference type="ARBA" id="ARBA00009437"/>
    </source>
</evidence>
<reference evidence="6" key="1">
    <citation type="submission" date="2021-01" db="EMBL/GenBank/DDBJ databases">
        <title>Whole genome shotgun sequence of Sinosporangium siamense NBRC 109515.</title>
        <authorList>
            <person name="Komaki H."/>
            <person name="Tamura T."/>
        </authorList>
    </citation>
    <scope>NUCLEOTIDE SEQUENCE</scope>
    <source>
        <strain evidence="6">NBRC 109515</strain>
    </source>
</reference>
<dbReference type="Gene3D" id="3.40.190.10">
    <property type="entry name" value="Periplasmic binding protein-like II"/>
    <property type="match status" value="2"/>
</dbReference>
<dbReference type="Pfam" id="PF00126">
    <property type="entry name" value="HTH_1"/>
    <property type="match status" value="1"/>
</dbReference>
<dbReference type="PROSITE" id="PS50931">
    <property type="entry name" value="HTH_LYSR"/>
    <property type="match status" value="1"/>
</dbReference>
<dbReference type="SUPFAM" id="SSF46785">
    <property type="entry name" value="Winged helix' DNA-binding domain"/>
    <property type="match status" value="1"/>
</dbReference>
<organism evidence="6 7">
    <name type="scientific">Sinosporangium siamense</name>
    <dbReference type="NCBI Taxonomy" id="1367973"/>
    <lineage>
        <taxon>Bacteria</taxon>
        <taxon>Bacillati</taxon>
        <taxon>Actinomycetota</taxon>
        <taxon>Actinomycetes</taxon>
        <taxon>Streptosporangiales</taxon>
        <taxon>Streptosporangiaceae</taxon>
        <taxon>Sinosporangium</taxon>
    </lineage>
</organism>
<dbReference type="Proteomes" id="UP000606172">
    <property type="component" value="Unassembled WGS sequence"/>
</dbReference>
<proteinExistence type="inferred from homology"/>
<keyword evidence="4" id="KW-0804">Transcription</keyword>
<dbReference type="PANTHER" id="PTHR30346:SF29">
    <property type="entry name" value="LYSR SUBSTRATE-BINDING"/>
    <property type="match status" value="1"/>
</dbReference>
<dbReference type="InterPro" id="IPR036388">
    <property type="entry name" value="WH-like_DNA-bd_sf"/>
</dbReference>
<dbReference type="RefSeq" id="WP_204029284.1">
    <property type="nucleotide sequence ID" value="NZ_BOOW01000030.1"/>
</dbReference>
<dbReference type="Pfam" id="PF03466">
    <property type="entry name" value="LysR_substrate"/>
    <property type="match status" value="1"/>
</dbReference>
<dbReference type="PANTHER" id="PTHR30346">
    <property type="entry name" value="TRANSCRIPTIONAL DUAL REGULATOR HCAR-RELATED"/>
    <property type="match status" value="1"/>
</dbReference>
<dbReference type="InterPro" id="IPR000847">
    <property type="entry name" value="LysR_HTH_N"/>
</dbReference>
<feature type="domain" description="HTH lysR-type" evidence="5">
    <location>
        <begin position="2"/>
        <end position="59"/>
    </location>
</feature>
<keyword evidence="7" id="KW-1185">Reference proteome</keyword>
<accession>A0A919V712</accession>
<dbReference type="AlphaFoldDB" id="A0A919V712"/>
<evidence type="ECO:0000259" key="5">
    <source>
        <dbReference type="PROSITE" id="PS50931"/>
    </source>
</evidence>
<evidence type="ECO:0000256" key="3">
    <source>
        <dbReference type="ARBA" id="ARBA00023125"/>
    </source>
</evidence>
<dbReference type="GO" id="GO:0003677">
    <property type="term" value="F:DNA binding"/>
    <property type="evidence" value="ECO:0007669"/>
    <property type="project" value="UniProtKB-KW"/>
</dbReference>
<comment type="caution">
    <text evidence="6">The sequence shown here is derived from an EMBL/GenBank/DDBJ whole genome shotgun (WGS) entry which is preliminary data.</text>
</comment>
<dbReference type="Gene3D" id="1.10.10.10">
    <property type="entry name" value="Winged helix-like DNA-binding domain superfamily/Winged helix DNA-binding domain"/>
    <property type="match status" value="1"/>
</dbReference>
<protein>
    <submittedName>
        <fullName evidence="6">LysR family transcriptional regulator</fullName>
    </submittedName>
</protein>
<comment type="similarity">
    <text evidence="1">Belongs to the LysR transcriptional regulatory family.</text>
</comment>
<evidence type="ECO:0000256" key="2">
    <source>
        <dbReference type="ARBA" id="ARBA00023015"/>
    </source>
</evidence>
<evidence type="ECO:0000313" key="7">
    <source>
        <dbReference type="Proteomes" id="UP000606172"/>
    </source>
</evidence>
<dbReference type="InterPro" id="IPR005119">
    <property type="entry name" value="LysR_subst-bd"/>
</dbReference>
<sequence length="301" mass="33090">MLRPSHLVTLREVCRTGSFALAARSLGYTASAVSQQMVLLEKDTGLVLFERGARGVRVTSAARRLMELSRRVLADLDDLGHEVRELASGSSGRLRLGSFPTASVRLVPTALSRFTHRYPRAQIFLEEGEPDELIHMLVEGSLDLAIVYEYALVPQRWPDGIAEHDLLKEDLLLLRLGDKEPDRPPELSTLAGERWITSREGTGGALSLTRLCAEAGFTPTVAFRSNNYDVVRHLVAAGLGVAIVPALSHVHDDRILATSLESASACRRVVALHREANSNPLLDDALTTLRDVVRTRVHLKI</sequence>
<evidence type="ECO:0000313" key="6">
    <source>
        <dbReference type="EMBL" id="GII94635.1"/>
    </source>
</evidence>
<keyword evidence="2" id="KW-0805">Transcription regulation</keyword>
<dbReference type="InterPro" id="IPR036390">
    <property type="entry name" value="WH_DNA-bd_sf"/>
</dbReference>
<evidence type="ECO:0000256" key="4">
    <source>
        <dbReference type="ARBA" id="ARBA00023163"/>
    </source>
</evidence>
<keyword evidence="3" id="KW-0238">DNA-binding</keyword>
<name>A0A919V712_9ACTN</name>
<dbReference type="SUPFAM" id="SSF53850">
    <property type="entry name" value="Periplasmic binding protein-like II"/>
    <property type="match status" value="1"/>
</dbReference>